<dbReference type="Proteomes" id="UP000805704">
    <property type="component" value="Chromosome 1"/>
</dbReference>
<reference evidence="1" key="1">
    <citation type="submission" date="2020-04" db="EMBL/GenBank/DDBJ databases">
        <title>A chromosome-scale assembly and high-density genetic map of the yellow drum (Nibea albiflora) genome.</title>
        <authorList>
            <person name="Xu D."/>
            <person name="Zhang W."/>
            <person name="Chen R."/>
            <person name="Tan P."/>
            <person name="Wang L."/>
            <person name="Song H."/>
            <person name="Tian L."/>
            <person name="Zhu Q."/>
            <person name="Wang B."/>
        </authorList>
    </citation>
    <scope>NUCLEOTIDE SEQUENCE</scope>
    <source>
        <strain evidence="1">ZJHYS-2018</strain>
    </source>
</reference>
<organism evidence="1 2">
    <name type="scientific">Nibea albiflora</name>
    <name type="common">Yellow drum</name>
    <name type="synonym">Corvina albiflora</name>
    <dbReference type="NCBI Taxonomy" id="240163"/>
    <lineage>
        <taxon>Eukaryota</taxon>
        <taxon>Metazoa</taxon>
        <taxon>Chordata</taxon>
        <taxon>Craniata</taxon>
        <taxon>Vertebrata</taxon>
        <taxon>Euteleostomi</taxon>
        <taxon>Actinopterygii</taxon>
        <taxon>Neopterygii</taxon>
        <taxon>Teleostei</taxon>
        <taxon>Neoteleostei</taxon>
        <taxon>Acanthomorphata</taxon>
        <taxon>Eupercaria</taxon>
        <taxon>Sciaenidae</taxon>
        <taxon>Nibea</taxon>
    </lineage>
</organism>
<gene>
    <name evidence="1" type="ORF">GBF38_003574</name>
</gene>
<name>A0ACB7FL80_NIBAL</name>
<protein>
    <submittedName>
        <fullName evidence="1">Uncharacterized protein</fullName>
    </submittedName>
</protein>
<sequence>MKRKHTPTQHHAEWISSIYSNHEGPLYTPAPPNTTNTTTHHHHSTVCPPPLTKKTNNSRKLQRSNFIVFLTHEENGQNNLIPPRGNDFLNRKCLLMIIRISGQAVNSERSLLTERKRPSGTTEALNTRKRFSLVR</sequence>
<comment type="caution">
    <text evidence="1">The sequence shown here is derived from an EMBL/GenBank/DDBJ whole genome shotgun (WGS) entry which is preliminary data.</text>
</comment>
<keyword evidence="2" id="KW-1185">Reference proteome</keyword>
<dbReference type="EMBL" id="CM024789">
    <property type="protein sequence ID" value="KAG8014884.1"/>
    <property type="molecule type" value="Genomic_DNA"/>
</dbReference>
<evidence type="ECO:0000313" key="1">
    <source>
        <dbReference type="EMBL" id="KAG8014884.1"/>
    </source>
</evidence>
<proteinExistence type="predicted"/>
<evidence type="ECO:0000313" key="2">
    <source>
        <dbReference type="Proteomes" id="UP000805704"/>
    </source>
</evidence>
<accession>A0ACB7FL80</accession>